<gene>
    <name evidence="7" type="ORF">GSLYS_00020698001</name>
</gene>
<dbReference type="GO" id="GO:0043495">
    <property type="term" value="F:protein-membrane adaptor activity"/>
    <property type="evidence" value="ECO:0007669"/>
    <property type="project" value="TreeGrafter"/>
</dbReference>
<organism evidence="7 8">
    <name type="scientific">Lymnaea stagnalis</name>
    <name type="common">Great pond snail</name>
    <name type="synonym">Helix stagnalis</name>
    <dbReference type="NCBI Taxonomy" id="6523"/>
    <lineage>
        <taxon>Eukaryota</taxon>
        <taxon>Metazoa</taxon>
        <taxon>Spiralia</taxon>
        <taxon>Lophotrochozoa</taxon>
        <taxon>Mollusca</taxon>
        <taxon>Gastropoda</taxon>
        <taxon>Heterobranchia</taxon>
        <taxon>Euthyneura</taxon>
        <taxon>Panpulmonata</taxon>
        <taxon>Hygrophila</taxon>
        <taxon>Lymnaeoidea</taxon>
        <taxon>Lymnaeidae</taxon>
        <taxon>Lymnaea</taxon>
    </lineage>
</organism>
<protein>
    <recommendedName>
        <fullName evidence="6">Autophagy-related protein 16 domain-containing protein</fullName>
    </recommendedName>
</protein>
<dbReference type="InterPro" id="IPR013923">
    <property type="entry name" value="Autophagy-rel_prot_16_dom"/>
</dbReference>
<dbReference type="PANTHER" id="PTHR19878:SF8">
    <property type="entry name" value="AUTOPHAGY-RELATED 16, ISOFORM F"/>
    <property type="match status" value="1"/>
</dbReference>
<dbReference type="CDD" id="cd22887">
    <property type="entry name" value="Atg16_CCD"/>
    <property type="match status" value="1"/>
</dbReference>
<dbReference type="InterPro" id="IPR019775">
    <property type="entry name" value="WD40_repeat_CS"/>
</dbReference>
<evidence type="ECO:0000313" key="7">
    <source>
        <dbReference type="EMBL" id="CAL1547373.1"/>
    </source>
</evidence>
<dbReference type="Pfam" id="PF00400">
    <property type="entry name" value="WD40"/>
    <property type="match status" value="5"/>
</dbReference>
<name>A0AAV2IJX0_LYMST</name>
<evidence type="ECO:0000259" key="6">
    <source>
        <dbReference type="Pfam" id="PF08614"/>
    </source>
</evidence>
<comment type="similarity">
    <text evidence="1">Belongs to the WD repeat ATG16 family.</text>
</comment>
<dbReference type="Gene3D" id="1.20.5.170">
    <property type="match status" value="1"/>
</dbReference>
<evidence type="ECO:0000256" key="1">
    <source>
        <dbReference type="ARBA" id="ARBA00009271"/>
    </source>
</evidence>
<keyword evidence="3" id="KW-0677">Repeat</keyword>
<dbReference type="GO" id="GO:0034045">
    <property type="term" value="C:phagophore assembly site membrane"/>
    <property type="evidence" value="ECO:0007669"/>
    <property type="project" value="TreeGrafter"/>
</dbReference>
<evidence type="ECO:0000256" key="4">
    <source>
        <dbReference type="PROSITE-ProRule" id="PRU00221"/>
    </source>
</evidence>
<dbReference type="SMART" id="SM00320">
    <property type="entry name" value="WD40"/>
    <property type="match status" value="7"/>
</dbReference>
<dbReference type="PROSITE" id="PS00678">
    <property type="entry name" value="WD_REPEATS_1"/>
    <property type="match status" value="1"/>
</dbReference>
<keyword evidence="5" id="KW-0175">Coiled coil</keyword>
<feature type="repeat" description="WD" evidence="4">
    <location>
        <begin position="570"/>
        <end position="604"/>
    </location>
</feature>
<evidence type="ECO:0000313" key="8">
    <source>
        <dbReference type="Proteomes" id="UP001497497"/>
    </source>
</evidence>
<dbReference type="Gene3D" id="2.130.10.10">
    <property type="entry name" value="YVTN repeat-like/Quinoprotein amine dehydrogenase"/>
    <property type="match status" value="3"/>
</dbReference>
<evidence type="ECO:0000256" key="2">
    <source>
        <dbReference type="ARBA" id="ARBA00022574"/>
    </source>
</evidence>
<dbReference type="PROSITE" id="PS50294">
    <property type="entry name" value="WD_REPEATS_REGION"/>
    <property type="match status" value="3"/>
</dbReference>
<dbReference type="InterPro" id="IPR015943">
    <property type="entry name" value="WD40/YVTN_repeat-like_dom_sf"/>
</dbReference>
<evidence type="ECO:0000256" key="3">
    <source>
        <dbReference type="ARBA" id="ARBA00022737"/>
    </source>
</evidence>
<reference evidence="7 8" key="1">
    <citation type="submission" date="2024-04" db="EMBL/GenBank/DDBJ databases">
        <authorList>
            <consortium name="Genoscope - CEA"/>
            <person name="William W."/>
        </authorList>
    </citation>
    <scope>NUCLEOTIDE SEQUENCE [LARGE SCALE GENOMIC DNA]</scope>
</reference>
<dbReference type="SUPFAM" id="SSF50978">
    <property type="entry name" value="WD40 repeat-like"/>
    <property type="match status" value="1"/>
</dbReference>
<dbReference type="PANTHER" id="PTHR19878">
    <property type="entry name" value="AUTOPHAGY PROTEIN 16-LIKE"/>
    <property type="match status" value="1"/>
</dbReference>
<keyword evidence="2 4" id="KW-0853">WD repeat</keyword>
<dbReference type="PRINTS" id="PR00320">
    <property type="entry name" value="GPROTEINBRPT"/>
</dbReference>
<dbReference type="GO" id="GO:0034274">
    <property type="term" value="C:Atg12-Atg5-Atg16 complex"/>
    <property type="evidence" value="ECO:0007669"/>
    <property type="project" value="TreeGrafter"/>
</dbReference>
<feature type="repeat" description="WD" evidence="4">
    <location>
        <begin position="314"/>
        <end position="346"/>
    </location>
</feature>
<dbReference type="Pfam" id="PF08614">
    <property type="entry name" value="ATG16"/>
    <property type="match status" value="1"/>
</dbReference>
<feature type="coiled-coil region" evidence="5">
    <location>
        <begin position="33"/>
        <end position="60"/>
    </location>
</feature>
<feature type="coiled-coil region" evidence="5">
    <location>
        <begin position="110"/>
        <end position="186"/>
    </location>
</feature>
<comment type="caution">
    <text evidence="7">The sequence shown here is derived from an EMBL/GenBank/DDBJ whole genome shotgun (WGS) entry which is preliminary data.</text>
</comment>
<proteinExistence type="inferred from homology"/>
<dbReference type="EMBL" id="CAXITT010000960">
    <property type="protein sequence ID" value="CAL1547373.1"/>
    <property type="molecule type" value="Genomic_DNA"/>
</dbReference>
<keyword evidence="8" id="KW-1185">Reference proteome</keyword>
<dbReference type="PROSITE" id="PS50082">
    <property type="entry name" value="WD_REPEATS_2"/>
    <property type="match status" value="5"/>
</dbReference>
<evidence type="ECO:0000256" key="5">
    <source>
        <dbReference type="SAM" id="Coils"/>
    </source>
</evidence>
<dbReference type="GO" id="GO:0000421">
    <property type="term" value="C:autophagosome membrane"/>
    <property type="evidence" value="ECO:0007669"/>
    <property type="project" value="TreeGrafter"/>
</dbReference>
<feature type="repeat" description="WD" evidence="4">
    <location>
        <begin position="540"/>
        <end position="569"/>
    </location>
</feature>
<dbReference type="CDD" id="cd00200">
    <property type="entry name" value="WD40"/>
    <property type="match status" value="1"/>
</dbReference>
<dbReference type="InterPro" id="IPR045160">
    <property type="entry name" value="ATG16"/>
</dbReference>
<dbReference type="InterPro" id="IPR036322">
    <property type="entry name" value="WD40_repeat_dom_sf"/>
</dbReference>
<dbReference type="GO" id="GO:0000045">
    <property type="term" value="P:autophagosome assembly"/>
    <property type="evidence" value="ECO:0007669"/>
    <property type="project" value="InterPro"/>
</dbReference>
<dbReference type="InterPro" id="IPR020472">
    <property type="entry name" value="WD40_PAC1"/>
</dbReference>
<feature type="domain" description="Autophagy-related protein 16" evidence="6">
    <location>
        <begin position="12"/>
        <end position="199"/>
    </location>
</feature>
<feature type="repeat" description="WD" evidence="4">
    <location>
        <begin position="400"/>
        <end position="440"/>
    </location>
</feature>
<accession>A0AAV2IJX0</accession>
<dbReference type="InterPro" id="IPR001680">
    <property type="entry name" value="WD40_rpt"/>
</dbReference>
<dbReference type="AlphaFoldDB" id="A0AAV2IJX0"/>
<sequence>MAASTNWKEFVLSQIQRRNHKQTYPFTSLIQTNNRLQEIAASLQSKNVHLQVEVEKLKEETLTSHPRGDGQVGSTHQVEQKLFKVQEELTELLKKRGENAQQIIDLNALLQDKEKEIQHKDSMISDMRDNNLALKQSKRSLEMAIAELEATNQMLKDEHQALQMAFTALEEKYRKTQEDNSELIARWMEQKAKDADRMNAENADFIKIMEIIRLTNTTILLVEIANSYTPHYTFLTMIKQTKKCLHAQNSISFNFVLYYRVLLCSNAMLLKLFSVTDLKELFTLRNPDVKFYFDGFVPAVCVAASVPSRAQVIFEAHEGEVYAVQWNAMGNSFSTGGADRKIKIWEYHNAACECRGTLVGSNAGITSLDYSQDDTMVVGASNDFASRIWTVNDQRLRHTLTGHSGKVMSAKFLSEGKVISGSHDRTLKVWDLHSKSCVKTIFAGSSCNDLVTLYGSSIISGHFDKRIRFWDIRSQTDTSINEIILQGRLTSLCLAPDKTQLLCCARDDCLKIIDLRMNQVSCTLTADGFKVGCDWSRAVFSPDVEYAAAGSGDGHVYVWNINKVKVEKVLKEHSHSVIACSWNPTGTSIVSCEKGKKVVLWSDY</sequence>
<feature type="repeat" description="WD" evidence="4">
    <location>
        <begin position="358"/>
        <end position="399"/>
    </location>
</feature>
<dbReference type="Proteomes" id="UP001497497">
    <property type="component" value="Unassembled WGS sequence"/>
</dbReference>